<evidence type="ECO:0000313" key="2">
    <source>
        <dbReference type="EMBL" id="CAE8721891.1"/>
    </source>
</evidence>
<name>A0A813L8V6_POLGL</name>
<accession>A0A813L8V6</accession>
<evidence type="ECO:0000256" key="1">
    <source>
        <dbReference type="SAM" id="Phobius"/>
    </source>
</evidence>
<proteinExistence type="predicted"/>
<keyword evidence="1" id="KW-0472">Membrane</keyword>
<organism evidence="2 3">
    <name type="scientific">Polarella glacialis</name>
    <name type="common">Dinoflagellate</name>
    <dbReference type="NCBI Taxonomy" id="89957"/>
    <lineage>
        <taxon>Eukaryota</taxon>
        <taxon>Sar</taxon>
        <taxon>Alveolata</taxon>
        <taxon>Dinophyceae</taxon>
        <taxon>Suessiales</taxon>
        <taxon>Suessiaceae</taxon>
        <taxon>Polarella</taxon>
    </lineage>
</organism>
<dbReference type="EMBL" id="CAJNNW010034192">
    <property type="protein sequence ID" value="CAE8721891.1"/>
    <property type="molecule type" value="Genomic_DNA"/>
</dbReference>
<keyword evidence="1" id="KW-1133">Transmembrane helix</keyword>
<reference evidence="2" key="1">
    <citation type="submission" date="2021-02" db="EMBL/GenBank/DDBJ databases">
        <authorList>
            <person name="Dougan E. K."/>
            <person name="Rhodes N."/>
            <person name="Thang M."/>
            <person name="Chan C."/>
        </authorList>
    </citation>
    <scope>NUCLEOTIDE SEQUENCE</scope>
</reference>
<sequence>MSSCFRLWQSDRVLPCSVSRQYFVPRPPFLKADVFKLEVWAFVVVVIIYHLLFVVVCHIPGARRPKVGWDRGKNLFHLHVQHISQNSRRHVVVVAAAADVIVVIVTLPASDKKYHHQAETLVFLKKFTGWPDAEHIS</sequence>
<protein>
    <submittedName>
        <fullName evidence="2">Uncharacterized protein</fullName>
    </submittedName>
</protein>
<dbReference type="Proteomes" id="UP000626109">
    <property type="component" value="Unassembled WGS sequence"/>
</dbReference>
<gene>
    <name evidence="2" type="ORF">PGLA2088_LOCUS42193</name>
</gene>
<evidence type="ECO:0000313" key="3">
    <source>
        <dbReference type="Proteomes" id="UP000626109"/>
    </source>
</evidence>
<dbReference type="AlphaFoldDB" id="A0A813L8V6"/>
<keyword evidence="1" id="KW-0812">Transmembrane</keyword>
<feature type="transmembrane region" description="Helical" evidence="1">
    <location>
        <begin position="39"/>
        <end position="61"/>
    </location>
</feature>
<feature type="transmembrane region" description="Helical" evidence="1">
    <location>
        <begin position="91"/>
        <end position="109"/>
    </location>
</feature>
<comment type="caution">
    <text evidence="2">The sequence shown here is derived from an EMBL/GenBank/DDBJ whole genome shotgun (WGS) entry which is preliminary data.</text>
</comment>